<evidence type="ECO:0000256" key="1">
    <source>
        <dbReference type="SAM" id="MobiDB-lite"/>
    </source>
</evidence>
<name>A0AAV1XJV0_LUPLU</name>
<dbReference type="EMBL" id="CAXHTB010000015">
    <property type="protein sequence ID" value="CAL0321435.1"/>
    <property type="molecule type" value="Genomic_DNA"/>
</dbReference>
<dbReference type="Proteomes" id="UP001497480">
    <property type="component" value="Unassembled WGS sequence"/>
</dbReference>
<protein>
    <recommendedName>
        <fullName evidence="4">DUF4219 domain-containing protein</fullName>
    </recommendedName>
</protein>
<dbReference type="PANTHER" id="PTHR35317:SF28">
    <property type="entry name" value="ZINC FINGER, CCHC-TYPE, RIBONUCLEASE H-LIKE DOMAIN, GAG-PRE-INTEGRASE DOMAIN PROTEIN-RELATED"/>
    <property type="match status" value="1"/>
</dbReference>
<proteinExistence type="predicted"/>
<evidence type="ECO:0008006" key="4">
    <source>
        <dbReference type="Google" id="ProtNLM"/>
    </source>
</evidence>
<dbReference type="PANTHER" id="PTHR35317">
    <property type="entry name" value="OS04G0629600 PROTEIN"/>
    <property type="match status" value="1"/>
</dbReference>
<dbReference type="AlphaFoldDB" id="A0AAV1XJV0"/>
<organism evidence="2 3">
    <name type="scientific">Lupinus luteus</name>
    <name type="common">European yellow lupine</name>
    <dbReference type="NCBI Taxonomy" id="3873"/>
    <lineage>
        <taxon>Eukaryota</taxon>
        <taxon>Viridiplantae</taxon>
        <taxon>Streptophyta</taxon>
        <taxon>Embryophyta</taxon>
        <taxon>Tracheophyta</taxon>
        <taxon>Spermatophyta</taxon>
        <taxon>Magnoliopsida</taxon>
        <taxon>eudicotyledons</taxon>
        <taxon>Gunneridae</taxon>
        <taxon>Pentapetalae</taxon>
        <taxon>rosids</taxon>
        <taxon>fabids</taxon>
        <taxon>Fabales</taxon>
        <taxon>Fabaceae</taxon>
        <taxon>Papilionoideae</taxon>
        <taxon>50 kb inversion clade</taxon>
        <taxon>genistoids sensu lato</taxon>
        <taxon>core genistoids</taxon>
        <taxon>Genisteae</taxon>
        <taxon>Lupinus</taxon>
    </lineage>
</organism>
<feature type="compositionally biased region" description="Polar residues" evidence="1">
    <location>
        <begin position="254"/>
        <end position="268"/>
    </location>
</feature>
<accession>A0AAV1XJV0</accession>
<gene>
    <name evidence="2" type="ORF">LLUT_LOCUS22495</name>
</gene>
<comment type="caution">
    <text evidence="2">The sequence shown here is derived from an EMBL/GenBank/DDBJ whole genome shotgun (WGS) entry which is preliminary data.</text>
</comment>
<keyword evidence="3" id="KW-1185">Reference proteome</keyword>
<reference evidence="2 3" key="1">
    <citation type="submission" date="2024-03" db="EMBL/GenBank/DDBJ databases">
        <authorList>
            <person name="Martinez-Hernandez J."/>
        </authorList>
    </citation>
    <scope>NUCLEOTIDE SEQUENCE [LARGE SCALE GENOMIC DNA]</scope>
</reference>
<evidence type="ECO:0000313" key="2">
    <source>
        <dbReference type="EMBL" id="CAL0321435.1"/>
    </source>
</evidence>
<dbReference type="Pfam" id="PF14223">
    <property type="entry name" value="Retrotran_gag_2"/>
    <property type="match status" value="1"/>
</dbReference>
<feature type="region of interest" description="Disordered" evidence="1">
    <location>
        <begin position="227"/>
        <end position="268"/>
    </location>
</feature>
<evidence type="ECO:0000313" key="3">
    <source>
        <dbReference type="Proteomes" id="UP001497480"/>
    </source>
</evidence>
<sequence length="268" mass="30642">MGYTSTNLPTTLPILDSKNWNRWSIQVKAIMGFQEIEDIVEDGYSDVDVEATKAQKLIYKENRKKDCKTMCLIHQCVDEAHFEKIGAANASKEAWKILEGCNKGAEQLKKVRLQTMRRQYELMQMDVNERISQFFNRIISHTNQMKACGEVIHDQTIIEKILRTLTPNFDHIVVAIEESKNLEEFKLEELQGSLEAHEQRIIERSTGKYVNQALQVQTYKKGGYSCRGGNRSQGKVKECKGKGSSTQEQERFDQNQSVGSSRRGGLNS</sequence>